<keyword evidence="1" id="KW-1133">Transmembrane helix</keyword>
<reference evidence="2 3" key="1">
    <citation type="journal article" date="2012" name="J. Bacteriol.">
        <title>Genome Sequence of Idiomarina xiamenensis Type Strain 10-D-4.</title>
        <authorList>
            <person name="Lai Q."/>
            <person name="Wang L."/>
            <person name="Wang W."/>
            <person name="Shao Z."/>
        </authorList>
    </citation>
    <scope>NUCLEOTIDE SEQUENCE [LARGE SCALE GENOMIC DNA]</scope>
    <source>
        <strain evidence="2 3">10-D-4</strain>
    </source>
</reference>
<protein>
    <recommendedName>
        <fullName evidence="4">Transmembrane protein</fullName>
    </recommendedName>
</protein>
<feature type="transmembrane region" description="Helical" evidence="1">
    <location>
        <begin position="97"/>
        <end position="117"/>
    </location>
</feature>
<keyword evidence="3" id="KW-1185">Reference proteome</keyword>
<evidence type="ECO:0000313" key="2">
    <source>
        <dbReference type="EMBL" id="EKE85418.1"/>
    </source>
</evidence>
<comment type="caution">
    <text evidence="2">The sequence shown here is derived from an EMBL/GenBank/DDBJ whole genome shotgun (WGS) entry which is preliminary data.</text>
</comment>
<sequence>MRSYVIPSVIVSIIWLLLMLYLMSIPDGISHTIEQYWPNLYVTVVPVIGGLLCLLANRPDGPKRWTLRVIESLLLLSQLGFYAWLSQHEGEQQLSMGLFLMAVPILAQVLFTLISWLRLPSKT</sequence>
<dbReference type="STRING" id="740709.A10D4_03700"/>
<gene>
    <name evidence="2" type="ORF">A10D4_03700</name>
</gene>
<dbReference type="EMBL" id="AMRG01000003">
    <property type="protein sequence ID" value="EKE85418.1"/>
    <property type="molecule type" value="Genomic_DNA"/>
</dbReference>
<keyword evidence="1" id="KW-0812">Transmembrane</keyword>
<accession>K2KC28</accession>
<dbReference type="PATRIC" id="fig|740709.3.peg.745"/>
<keyword evidence="1" id="KW-0472">Membrane</keyword>
<dbReference type="RefSeq" id="WP_008487811.1">
    <property type="nucleotide sequence ID" value="NZ_AMRG01000003.1"/>
</dbReference>
<proteinExistence type="predicted"/>
<feature type="transmembrane region" description="Helical" evidence="1">
    <location>
        <begin position="67"/>
        <end position="85"/>
    </location>
</feature>
<organism evidence="2 3">
    <name type="scientific">Idiomarina xiamenensis 10-D-4</name>
    <dbReference type="NCBI Taxonomy" id="740709"/>
    <lineage>
        <taxon>Bacteria</taxon>
        <taxon>Pseudomonadati</taxon>
        <taxon>Pseudomonadota</taxon>
        <taxon>Gammaproteobacteria</taxon>
        <taxon>Alteromonadales</taxon>
        <taxon>Idiomarinaceae</taxon>
        <taxon>Idiomarina</taxon>
    </lineage>
</organism>
<dbReference type="AlphaFoldDB" id="K2KC28"/>
<name>K2KC28_9GAMM</name>
<feature type="transmembrane region" description="Helical" evidence="1">
    <location>
        <begin position="5"/>
        <end position="24"/>
    </location>
</feature>
<evidence type="ECO:0000256" key="1">
    <source>
        <dbReference type="SAM" id="Phobius"/>
    </source>
</evidence>
<evidence type="ECO:0000313" key="3">
    <source>
        <dbReference type="Proteomes" id="UP000014115"/>
    </source>
</evidence>
<evidence type="ECO:0008006" key="4">
    <source>
        <dbReference type="Google" id="ProtNLM"/>
    </source>
</evidence>
<dbReference type="Proteomes" id="UP000014115">
    <property type="component" value="Unassembled WGS sequence"/>
</dbReference>
<feature type="transmembrane region" description="Helical" evidence="1">
    <location>
        <begin position="36"/>
        <end position="55"/>
    </location>
</feature>